<keyword evidence="1" id="KW-0548">Nucleotidyltransferase</keyword>
<accession>A0A699QN93</accession>
<reference evidence="1" key="1">
    <citation type="journal article" date="2019" name="Sci. Rep.">
        <title>Draft genome of Tanacetum cinerariifolium, the natural source of mosquito coil.</title>
        <authorList>
            <person name="Yamashiro T."/>
            <person name="Shiraishi A."/>
            <person name="Satake H."/>
            <person name="Nakayama K."/>
        </authorList>
    </citation>
    <scope>NUCLEOTIDE SEQUENCE</scope>
</reference>
<keyword evidence="1" id="KW-0695">RNA-directed DNA polymerase</keyword>
<protein>
    <submittedName>
        <fullName evidence="1">RNA-directed DNA polymerase, eukaryota, reverse transcriptase zinc-binding domain protein</fullName>
    </submittedName>
</protein>
<comment type="caution">
    <text evidence="1">The sequence shown here is derived from an EMBL/GenBank/DDBJ whole genome shotgun (WGS) entry which is preliminary data.</text>
</comment>
<gene>
    <name evidence="1" type="ORF">Tci_841645</name>
</gene>
<sequence length="61" mass="6990">NGDTEQIENAEELFLNKLNKKEYDFMVRDITDVEIKEAIFGIGDEKAPGPDGFTFVFFKKS</sequence>
<dbReference type="AlphaFoldDB" id="A0A699QN93"/>
<organism evidence="1">
    <name type="scientific">Tanacetum cinerariifolium</name>
    <name type="common">Dalmatian daisy</name>
    <name type="synonym">Chrysanthemum cinerariifolium</name>
    <dbReference type="NCBI Taxonomy" id="118510"/>
    <lineage>
        <taxon>Eukaryota</taxon>
        <taxon>Viridiplantae</taxon>
        <taxon>Streptophyta</taxon>
        <taxon>Embryophyta</taxon>
        <taxon>Tracheophyta</taxon>
        <taxon>Spermatophyta</taxon>
        <taxon>Magnoliopsida</taxon>
        <taxon>eudicotyledons</taxon>
        <taxon>Gunneridae</taxon>
        <taxon>Pentapetalae</taxon>
        <taxon>asterids</taxon>
        <taxon>campanulids</taxon>
        <taxon>Asterales</taxon>
        <taxon>Asteraceae</taxon>
        <taxon>Asteroideae</taxon>
        <taxon>Anthemideae</taxon>
        <taxon>Anthemidinae</taxon>
        <taxon>Tanacetum</taxon>
    </lineage>
</organism>
<feature type="non-terminal residue" evidence="1">
    <location>
        <position position="1"/>
    </location>
</feature>
<dbReference type="EMBL" id="BKCJ011025550">
    <property type="protein sequence ID" value="GFC69675.1"/>
    <property type="molecule type" value="Genomic_DNA"/>
</dbReference>
<name>A0A699QN93_TANCI</name>
<proteinExistence type="predicted"/>
<dbReference type="GO" id="GO:0003964">
    <property type="term" value="F:RNA-directed DNA polymerase activity"/>
    <property type="evidence" value="ECO:0007669"/>
    <property type="project" value="UniProtKB-KW"/>
</dbReference>
<evidence type="ECO:0000313" key="1">
    <source>
        <dbReference type="EMBL" id="GFC69675.1"/>
    </source>
</evidence>
<keyword evidence="1" id="KW-0808">Transferase</keyword>